<accession>A0A1P8DU94</accession>
<protein>
    <submittedName>
        <fullName evidence="1">Uncharacterized protein</fullName>
    </submittedName>
</protein>
<reference evidence="2" key="1">
    <citation type="submission" date="2016-12" db="EMBL/GenBank/DDBJ databases">
        <authorList>
            <person name="Song W.-J."/>
            <person name="Kurnit D.M."/>
        </authorList>
    </citation>
    <scope>NUCLEOTIDE SEQUENCE [LARGE SCALE GENOMIC DNA]</scope>
</reference>
<evidence type="ECO:0000313" key="1">
    <source>
        <dbReference type="EMBL" id="APU93080.1"/>
    </source>
</evidence>
<evidence type="ECO:0000313" key="2">
    <source>
        <dbReference type="Proteomes" id="UP000221706"/>
    </source>
</evidence>
<dbReference type="Proteomes" id="UP000221706">
    <property type="component" value="Segment"/>
</dbReference>
<gene>
    <name evidence="1" type="ORF">SEA_BUBBLES123_83</name>
</gene>
<dbReference type="EMBL" id="KY348865">
    <property type="protein sequence ID" value="APU93080.1"/>
    <property type="molecule type" value="Genomic_DNA"/>
</dbReference>
<sequence>MGMYTEFYFRANITDQPATQPDSIVDWLDNNINGNANFEHPFDDHPFFSTPRWSSVFIGGGAVYQESRTPIFRRRNPFGGVTYKHQLVIASSLKDYGDEIAAFVDWIGPHLDMHTGDFLGYSLYEDCCDDSDHYREHPRLFFMGRGEVIA</sequence>
<name>A0A1P8DU94_9CAUD</name>
<organism evidence="1 2">
    <name type="scientific">Mycobacterium phage Bubbles123</name>
    <dbReference type="NCBI Taxonomy" id="1932895"/>
    <lineage>
        <taxon>Viruses</taxon>
        <taxon>Duplodnaviria</taxon>
        <taxon>Heunggongvirae</taxon>
        <taxon>Uroviricota</taxon>
        <taxon>Caudoviricetes</taxon>
        <taxon>Gracegardnervirinae</taxon>
        <taxon>Cheoctovirus</taxon>
        <taxon>Cheoctovirus bubbles123</taxon>
    </lineage>
</organism>
<keyword evidence="2" id="KW-1185">Reference proteome</keyword>
<proteinExistence type="predicted"/>